<reference evidence="2 3" key="1">
    <citation type="submission" date="2024-02" db="EMBL/GenBank/DDBJ databases">
        <title>Microbulbifer aestuariivivens NBRC 112533.</title>
        <authorList>
            <person name="Ichikawa N."/>
            <person name="Katano-Makiyama Y."/>
            <person name="Hidaka K."/>
        </authorList>
    </citation>
    <scope>NUCLEOTIDE SEQUENCE [LARGE SCALE GENOMIC DNA]</scope>
    <source>
        <strain evidence="2 3">NBRC 112533</strain>
    </source>
</reference>
<evidence type="ECO:0000313" key="3">
    <source>
        <dbReference type="Proteomes" id="UP001408594"/>
    </source>
</evidence>
<name>A0ABP9WLN0_9GAMM</name>
<comment type="caution">
    <text evidence="2">The sequence shown here is derived from an EMBL/GenBank/DDBJ whole genome shotgun (WGS) entry which is preliminary data.</text>
</comment>
<keyword evidence="1" id="KW-0472">Membrane</keyword>
<keyword evidence="3" id="KW-1185">Reference proteome</keyword>
<gene>
    <name evidence="2" type="ORF">Maes01_00655</name>
</gene>
<keyword evidence="1" id="KW-0812">Transmembrane</keyword>
<protein>
    <submittedName>
        <fullName evidence="2">Uncharacterized protein</fullName>
    </submittedName>
</protein>
<feature type="transmembrane region" description="Helical" evidence="1">
    <location>
        <begin position="30"/>
        <end position="52"/>
    </location>
</feature>
<evidence type="ECO:0000256" key="1">
    <source>
        <dbReference type="SAM" id="Phobius"/>
    </source>
</evidence>
<dbReference type="EMBL" id="BAABRT010000004">
    <property type="protein sequence ID" value="GAA5524102.1"/>
    <property type="molecule type" value="Genomic_DNA"/>
</dbReference>
<keyword evidence="1" id="KW-1133">Transmembrane helix</keyword>
<evidence type="ECO:0000313" key="2">
    <source>
        <dbReference type="EMBL" id="GAA5524102.1"/>
    </source>
</evidence>
<dbReference type="Proteomes" id="UP001408594">
    <property type="component" value="Unassembled WGS sequence"/>
</dbReference>
<organism evidence="2 3">
    <name type="scientific">Microbulbifer aestuariivivens</name>
    <dbReference type="NCBI Taxonomy" id="1908308"/>
    <lineage>
        <taxon>Bacteria</taxon>
        <taxon>Pseudomonadati</taxon>
        <taxon>Pseudomonadota</taxon>
        <taxon>Gammaproteobacteria</taxon>
        <taxon>Cellvibrionales</taxon>
        <taxon>Microbulbiferaceae</taxon>
        <taxon>Microbulbifer</taxon>
    </lineage>
</organism>
<proteinExistence type="predicted"/>
<sequence>MYVVVFFLLFMAFAVPLPLILMEKGFIAKTVPNIILSGVAFFYFGFLVTKIINRWMVK</sequence>
<accession>A0ABP9WLN0</accession>